<dbReference type="InterPro" id="IPR014001">
    <property type="entry name" value="Helicase_ATP-bd"/>
</dbReference>
<keyword evidence="1" id="KW-0547">Nucleotide-binding</keyword>
<feature type="region of interest" description="Disordered" evidence="5">
    <location>
        <begin position="856"/>
        <end position="878"/>
    </location>
</feature>
<gene>
    <name evidence="8" type="ORF">PHISCL_03033</name>
</gene>
<dbReference type="SUPFAM" id="SSF52540">
    <property type="entry name" value="P-loop containing nucleoside triphosphate hydrolases"/>
    <property type="match status" value="1"/>
</dbReference>
<dbReference type="SMART" id="SM00487">
    <property type="entry name" value="DEXDc"/>
    <property type="match status" value="1"/>
</dbReference>
<dbReference type="Pfam" id="PF00271">
    <property type="entry name" value="Helicase_C"/>
    <property type="match status" value="1"/>
</dbReference>
<dbReference type="Proteomes" id="UP000266188">
    <property type="component" value="Unassembled WGS sequence"/>
</dbReference>
<dbReference type="GO" id="GO:0016787">
    <property type="term" value="F:hydrolase activity"/>
    <property type="evidence" value="ECO:0007669"/>
    <property type="project" value="UniProtKB-KW"/>
</dbReference>
<dbReference type="OrthoDB" id="2320933at2759"/>
<dbReference type="SMART" id="SM00490">
    <property type="entry name" value="HELICc"/>
    <property type="match status" value="1"/>
</dbReference>
<evidence type="ECO:0000259" key="7">
    <source>
        <dbReference type="PROSITE" id="PS51194"/>
    </source>
</evidence>
<sequence>MIDNSSLADSCAMLMHSSLLEEYQLPSRAIDIIDATEDNGFLQKFIEMGLLVVTSTVWKDTLSSFESPFNFSDLIDGRLFLKIVTILRKNDMKGNFVPSAVKKFSTLASMVKTLCGMDLQLPSAANNLDNGQQSKMAKSANGPSISTTVLPFNNPIFRDHLKLVCLEVDKSPSPEISDKTSTIFKELSHWHNHRWPVDQKANTVLTPQEISNIRRRNQFFMAEMRDYAASLTNAVGGILEPETVFIAPSKDKGKEAKSAPKWTKDKGKPGKQAPAKSGKPSVRDMATSARQEKQNEALDKQIQKWSYKRDSFDQEKVNATRFTKVQQYLATVPSDKRCMVEAEILTYVLGTLVEVLTCQSENIEENKAMSIIAFMWDIICRISKLRDGITADIEAGVSNTIKTFGLPSISLEIQSQRKLSFKFPFIKRSDISLEGKLTPMEFQLIYAGPFMDRNMDSATDPRVHDFEPDKWQRDVLDQIDAKNSLFVVAPTSAGKTFISFYAMKQILQEDNDGVLVYVAPTKALVNQIAAEIQARFSKAFPSKLSGKSVWGIHTRDYRINNPVGCQVLVTVPHILQLILLAPTNAKSWSSRIKRIIFDEIHCIDQAEDGVVWEQLLLLSPCPIIALSATVGNPQEFCDWLRLTQKANGLELNMIEHRYRYSDLRKYIYQPPQKFSFNGLPSPEPLNQLGLDDVPGITFMHPVSSLTAKYPVDPSLNPSNCLPEVIRKADIAKWEASLKSLLKVWLDDRNSPFDKVLKQLSTETVSATRPEVLVSSGVGEQATFCSINANDILDTTLPLICSLHNRGALPALFFNYDRSECERICRKLLEQFQEGEARWKASSRAWKAKIAKWEEWKREQEKGSKKKNAKGTGKGAAADDMMSAADRMREEASVEWSSFESFDPESPVDSFHVADMKKLSPSEFNEYAYQLRRRSQPEWLIDALKRGIGVHHAGMNRKYRQVCEILFRKGYLRVVIATGTLALGINMPCKTVVFSGDSIYLTALNFRQAAGRSGRRGFDVLGNVVFQDVPYTKVFRLLSSRLPDLNGHFPITTSLVLRLFILLNESKQAPHAVRSINSILSCPRIYLGGPEMKDTVLHHLRFSIEYLRRNNLLDSSGAPLNFAGCISHLYFTESSSFAFHALLNAGYFHELSNGIEDNPKKTLLTLMLVMSHLFGRQAPRPSILESYQNAAKKSSSVVALPDLPANAAETLRSHNRQTLGIYAAYVTTFIDQHIKEPDCTLPLTGIKCGGEKTAEEVGLALSNRVPPRVTSAFFGLSGHYDQWSNISDLCSMVRSGVWLEESVVPYVNFGGGEAGSRPLNAYLYDFFKHGNVHELQKANGIRKGDIWFLLNDFSLIHATIITSMENFLKLSNADADMIDVMGSGSAHEANIDDSILEDEAENKEKSTKPSPSLPVRQKQNAPATNIAKIQKKRVVDSWEDDESDDAVGQGSDSIPESFENGLQSDSETRGQTQVPRDKEPKDLGSILIALKAFKMLRDEFDMKFKAMWA</sequence>
<dbReference type="Gene3D" id="3.40.50.300">
    <property type="entry name" value="P-loop containing nucleotide triphosphate hydrolases"/>
    <property type="match status" value="2"/>
</dbReference>
<dbReference type="STRING" id="2070753.A0A3A2ZMY0"/>
<comment type="caution">
    <text evidence="8">The sequence shown here is derived from an EMBL/GenBank/DDBJ whole genome shotgun (WGS) entry which is preliminary data.</text>
</comment>
<dbReference type="Pfam" id="PF26076">
    <property type="entry name" value="WHD_DDX60"/>
    <property type="match status" value="1"/>
</dbReference>
<organism evidence="8 9">
    <name type="scientific">Aspergillus sclerotialis</name>
    <dbReference type="NCBI Taxonomy" id="2070753"/>
    <lineage>
        <taxon>Eukaryota</taxon>
        <taxon>Fungi</taxon>
        <taxon>Dikarya</taxon>
        <taxon>Ascomycota</taxon>
        <taxon>Pezizomycotina</taxon>
        <taxon>Eurotiomycetes</taxon>
        <taxon>Eurotiomycetidae</taxon>
        <taxon>Eurotiales</taxon>
        <taxon>Aspergillaceae</taxon>
        <taxon>Aspergillus</taxon>
        <taxon>Aspergillus subgen. Polypaecilum</taxon>
    </lineage>
</organism>
<dbReference type="CDD" id="cd18025">
    <property type="entry name" value="DEXHc_DDX60"/>
    <property type="match status" value="1"/>
</dbReference>
<dbReference type="PANTHER" id="PTHR44533:SF4">
    <property type="entry name" value="DEAD_H RNA HELICASE, PUTATIVE-RELATED"/>
    <property type="match status" value="1"/>
</dbReference>
<evidence type="ECO:0000256" key="2">
    <source>
        <dbReference type="ARBA" id="ARBA00022801"/>
    </source>
</evidence>
<dbReference type="InterPro" id="IPR011545">
    <property type="entry name" value="DEAD/DEAH_box_helicase_dom"/>
</dbReference>
<evidence type="ECO:0000313" key="9">
    <source>
        <dbReference type="Proteomes" id="UP000266188"/>
    </source>
</evidence>
<name>A0A3A2ZMY0_9EURO</name>
<dbReference type="InterPro" id="IPR059032">
    <property type="entry name" value="WHD_DDX60"/>
</dbReference>
<dbReference type="PROSITE" id="PS51194">
    <property type="entry name" value="HELICASE_CTER"/>
    <property type="match status" value="1"/>
</dbReference>
<reference evidence="9" key="1">
    <citation type="submission" date="2017-02" db="EMBL/GenBank/DDBJ databases">
        <authorList>
            <person name="Tafer H."/>
            <person name="Lopandic K."/>
        </authorList>
    </citation>
    <scope>NUCLEOTIDE SEQUENCE [LARGE SCALE GENOMIC DNA]</scope>
    <source>
        <strain evidence="9">CBS 366.77</strain>
    </source>
</reference>
<dbReference type="PROSITE" id="PS51192">
    <property type="entry name" value="HELICASE_ATP_BIND_1"/>
    <property type="match status" value="1"/>
</dbReference>
<evidence type="ECO:0000256" key="1">
    <source>
        <dbReference type="ARBA" id="ARBA00022741"/>
    </source>
</evidence>
<dbReference type="EMBL" id="MVGC01000074">
    <property type="protein sequence ID" value="RJE24609.1"/>
    <property type="molecule type" value="Genomic_DNA"/>
</dbReference>
<dbReference type="InterPro" id="IPR052431">
    <property type="entry name" value="SKI2_subfamily_helicases"/>
</dbReference>
<feature type="region of interest" description="Disordered" evidence="5">
    <location>
        <begin position="1399"/>
        <end position="1480"/>
    </location>
</feature>
<dbReference type="InterPro" id="IPR001650">
    <property type="entry name" value="Helicase_C-like"/>
</dbReference>
<evidence type="ECO:0000256" key="3">
    <source>
        <dbReference type="ARBA" id="ARBA00022806"/>
    </source>
</evidence>
<dbReference type="Pfam" id="PF00270">
    <property type="entry name" value="DEAD"/>
    <property type="match status" value="1"/>
</dbReference>
<accession>A0A3A2ZMY0</accession>
<feature type="domain" description="Helicase ATP-binding" evidence="6">
    <location>
        <begin position="476"/>
        <end position="648"/>
    </location>
</feature>
<keyword evidence="4" id="KW-0067">ATP-binding</keyword>
<feature type="domain" description="Helicase C-terminal" evidence="7">
    <location>
        <begin position="914"/>
        <end position="1056"/>
    </location>
</feature>
<dbReference type="FunFam" id="3.40.50.300:FF:001039">
    <property type="entry name" value="ATP-dependent RNA helicase DDX60"/>
    <property type="match status" value="1"/>
</dbReference>
<feature type="compositionally biased region" description="Basic and acidic residues" evidence="5">
    <location>
        <begin position="249"/>
        <end position="268"/>
    </location>
</feature>
<dbReference type="PANTHER" id="PTHR44533">
    <property type="entry name" value="DEAD/H RNA HELICASE, PUTATIVE-RELATED"/>
    <property type="match status" value="1"/>
</dbReference>
<dbReference type="GO" id="GO:0004386">
    <property type="term" value="F:helicase activity"/>
    <property type="evidence" value="ECO:0007669"/>
    <property type="project" value="UniProtKB-KW"/>
</dbReference>
<evidence type="ECO:0000256" key="5">
    <source>
        <dbReference type="SAM" id="MobiDB-lite"/>
    </source>
</evidence>
<evidence type="ECO:0000313" key="8">
    <source>
        <dbReference type="EMBL" id="RJE24609.1"/>
    </source>
</evidence>
<evidence type="ECO:0000256" key="4">
    <source>
        <dbReference type="ARBA" id="ARBA00022840"/>
    </source>
</evidence>
<protein>
    <submittedName>
        <fullName evidence="8">DEAD DEAH box helicase</fullName>
    </submittedName>
</protein>
<feature type="compositionally biased region" description="Polar residues" evidence="5">
    <location>
        <begin position="1449"/>
        <end position="1473"/>
    </location>
</feature>
<dbReference type="GO" id="GO:0005737">
    <property type="term" value="C:cytoplasm"/>
    <property type="evidence" value="ECO:0007669"/>
    <property type="project" value="TreeGrafter"/>
</dbReference>
<keyword evidence="9" id="KW-1185">Reference proteome</keyword>
<keyword evidence="2" id="KW-0378">Hydrolase</keyword>
<keyword evidence="3 8" id="KW-0347">Helicase</keyword>
<evidence type="ECO:0000259" key="6">
    <source>
        <dbReference type="PROSITE" id="PS51192"/>
    </source>
</evidence>
<feature type="region of interest" description="Disordered" evidence="5">
    <location>
        <begin position="249"/>
        <end position="300"/>
    </location>
</feature>
<dbReference type="GO" id="GO:0003676">
    <property type="term" value="F:nucleic acid binding"/>
    <property type="evidence" value="ECO:0007669"/>
    <property type="project" value="InterPro"/>
</dbReference>
<feature type="compositionally biased region" description="Basic and acidic residues" evidence="5">
    <location>
        <begin position="290"/>
        <end position="300"/>
    </location>
</feature>
<proteinExistence type="predicted"/>
<dbReference type="InterPro" id="IPR027417">
    <property type="entry name" value="P-loop_NTPase"/>
</dbReference>
<dbReference type="GO" id="GO:0005524">
    <property type="term" value="F:ATP binding"/>
    <property type="evidence" value="ECO:0007669"/>
    <property type="project" value="UniProtKB-KW"/>
</dbReference>